<accession>A0A512APU6</accession>
<reference evidence="1 2" key="1">
    <citation type="submission" date="2019-07" db="EMBL/GenBank/DDBJ databases">
        <title>Whole genome shotgun sequence of Novosphingobium sediminis NBRC 106119.</title>
        <authorList>
            <person name="Hosoyama A."/>
            <person name="Uohara A."/>
            <person name="Ohji S."/>
            <person name="Ichikawa N."/>
        </authorList>
    </citation>
    <scope>NUCLEOTIDE SEQUENCE [LARGE SCALE GENOMIC DNA]</scope>
    <source>
        <strain evidence="1 2">NBRC 106119</strain>
    </source>
</reference>
<protein>
    <submittedName>
        <fullName evidence="1">Uncharacterized protein</fullName>
    </submittedName>
</protein>
<name>A0A512APU6_9SPHN</name>
<sequence length="74" mass="7207">MAFPVAETEAMVLALPFSCGKLAAAGEFVVGLCKTSGCAGCRGGNAGGAPSVTGAMTSLETAGFPARAALRART</sequence>
<evidence type="ECO:0000313" key="2">
    <source>
        <dbReference type="Proteomes" id="UP000321464"/>
    </source>
</evidence>
<evidence type="ECO:0000313" key="1">
    <source>
        <dbReference type="EMBL" id="GEO01726.1"/>
    </source>
</evidence>
<gene>
    <name evidence="1" type="ORF">NSE01_35580</name>
</gene>
<keyword evidence="2" id="KW-1185">Reference proteome</keyword>
<dbReference type="EMBL" id="BJYR01000026">
    <property type="protein sequence ID" value="GEO01726.1"/>
    <property type="molecule type" value="Genomic_DNA"/>
</dbReference>
<proteinExistence type="predicted"/>
<dbReference type="Proteomes" id="UP000321464">
    <property type="component" value="Unassembled WGS sequence"/>
</dbReference>
<dbReference type="AlphaFoldDB" id="A0A512APU6"/>
<comment type="caution">
    <text evidence="1">The sequence shown here is derived from an EMBL/GenBank/DDBJ whole genome shotgun (WGS) entry which is preliminary data.</text>
</comment>
<organism evidence="1 2">
    <name type="scientific">Novosphingobium sediminis</name>
    <dbReference type="NCBI Taxonomy" id="707214"/>
    <lineage>
        <taxon>Bacteria</taxon>
        <taxon>Pseudomonadati</taxon>
        <taxon>Pseudomonadota</taxon>
        <taxon>Alphaproteobacteria</taxon>
        <taxon>Sphingomonadales</taxon>
        <taxon>Sphingomonadaceae</taxon>
        <taxon>Novosphingobium</taxon>
    </lineage>
</organism>